<dbReference type="Pfam" id="PF00226">
    <property type="entry name" value="DnaJ"/>
    <property type="match status" value="1"/>
</dbReference>
<dbReference type="GeneID" id="5176287"/>
<evidence type="ECO:0000313" key="8">
    <source>
        <dbReference type="Proteomes" id="UP000201737"/>
    </source>
</evidence>
<organism evidence="7 8">
    <name type="scientific">Leucania separata nucleopolyhedrovirus</name>
    <name type="common">LsNPV</name>
    <dbReference type="NCBI Taxonomy" id="1307956"/>
    <lineage>
        <taxon>Viruses</taxon>
        <taxon>Viruses incertae sedis</taxon>
        <taxon>Naldaviricetes</taxon>
        <taxon>Lefavirales</taxon>
        <taxon>Baculoviridae</taxon>
        <taxon>Alphabaculovirus</taxon>
        <taxon>Alphabaculovirus leseparatae</taxon>
    </lineage>
</organism>
<sequence>MTDALDPTDEPMERNDSSDDSNEPVLPDFYMILGVKPDIAAAEIRRRYYKSALHTHPDRPITIGKNIQVTFQDLVDAYKLLTEKEARQAYDQFQQQKTEAILKRKRIEADFANANRRFNIMRAEFHDLLSTPTDRLLETERNRLQRIVAQINELERQRIESEIAVAKQEKRIMPRNTALNRVLARWHVDYEPVETPMEQFDTEQPLRNRPNGGYTESIVRTCLQKYGTIVGMVMCSNRPGCAIVEFASRKDAQEAIQNETCQPDNPLVLDWFRDVKQMRIFDSRTQSEQDENMLRANVALRRKRQIEEQRNIIEQGVKREKFTI</sequence>
<dbReference type="PRINTS" id="PR00625">
    <property type="entry name" value="JDOMAIN"/>
</dbReference>
<accession>Q0IL75</accession>
<feature type="coiled-coil region" evidence="4">
    <location>
        <begin position="137"/>
        <end position="171"/>
    </location>
</feature>
<dbReference type="Gene3D" id="3.30.70.330">
    <property type="match status" value="1"/>
</dbReference>
<dbReference type="CDD" id="cd12429">
    <property type="entry name" value="RRM_DNAJC17"/>
    <property type="match status" value="1"/>
</dbReference>
<evidence type="ECO:0000256" key="1">
    <source>
        <dbReference type="ARBA" id="ARBA00004496"/>
    </source>
</evidence>
<evidence type="ECO:0000313" key="7">
    <source>
        <dbReference type="EMBL" id="AAR28808.1"/>
    </source>
</evidence>
<evidence type="ECO:0000256" key="2">
    <source>
        <dbReference type="ARBA" id="ARBA00022490"/>
    </source>
</evidence>
<evidence type="ECO:0000256" key="3">
    <source>
        <dbReference type="ARBA" id="ARBA00023186"/>
    </source>
</evidence>
<evidence type="ECO:0000259" key="6">
    <source>
        <dbReference type="PROSITE" id="PS50076"/>
    </source>
</evidence>
<evidence type="ECO:0000256" key="5">
    <source>
        <dbReference type="SAM" id="MobiDB-lite"/>
    </source>
</evidence>
<dbReference type="GO" id="GO:0003723">
    <property type="term" value="F:RNA binding"/>
    <property type="evidence" value="ECO:0007669"/>
    <property type="project" value="InterPro"/>
</dbReference>
<keyword evidence="3" id="KW-0143">Chaperone</keyword>
<comment type="subcellular location">
    <subcellularLocation>
        <location evidence="1">Cytoplasm</location>
    </subcellularLocation>
</comment>
<dbReference type="Gene3D" id="1.10.287.110">
    <property type="entry name" value="DnaJ domain"/>
    <property type="match status" value="1"/>
</dbReference>
<dbReference type="InterPro" id="IPR052094">
    <property type="entry name" value="Pre-mRNA-splicing_ERAD"/>
</dbReference>
<organismHost>
    <name type="scientific">Lepidoptera</name>
    <name type="common">moths &amp; butterflies</name>
    <dbReference type="NCBI Taxonomy" id="7088"/>
</organismHost>
<protein>
    <submittedName>
        <fullName evidence="7">Bjdp</fullName>
    </submittedName>
</protein>
<dbReference type="EMBL" id="AY394490">
    <property type="protein sequence ID" value="AAR28808.1"/>
    <property type="molecule type" value="Genomic_DNA"/>
</dbReference>
<proteinExistence type="predicted"/>
<dbReference type="SUPFAM" id="SSF54928">
    <property type="entry name" value="RNA-binding domain, RBD"/>
    <property type="match status" value="1"/>
</dbReference>
<dbReference type="KEGG" id="vg:5176287"/>
<reference evidence="7 8" key="2">
    <citation type="journal article" date="2007" name="Virus Res.">
        <title>P13 of Leucania separata multiple nuclear polyhedrosis virus affected the polyhedra and budded virions yields of AcMNPV.</title>
        <authorList>
            <person name="Du E.Q."/>
            <person name="Yan F."/>
            <person name="Jin W.X."/>
            <person name="Lu N."/>
            <person name="Xiao H.Z."/>
            <person name="Lu S.Y."/>
            <person name="Qi Y.P."/>
        </authorList>
    </citation>
    <scope>NUCLEOTIDE SEQUENCE [LARGE SCALE GENOMIC DNA]</scope>
    <source>
        <strain evidence="7 8">AH1</strain>
    </source>
</reference>
<dbReference type="CDD" id="cd06257">
    <property type="entry name" value="DnaJ"/>
    <property type="match status" value="1"/>
</dbReference>
<feature type="domain" description="J" evidence="6">
    <location>
        <begin position="28"/>
        <end position="94"/>
    </location>
</feature>
<dbReference type="SMART" id="SM00271">
    <property type="entry name" value="DnaJ"/>
    <property type="match status" value="1"/>
</dbReference>
<keyword evidence="8" id="KW-1185">Reference proteome</keyword>
<name>Q0IL75_NPVLS</name>
<feature type="compositionally biased region" description="Acidic residues" evidence="5">
    <location>
        <begin position="1"/>
        <end position="10"/>
    </location>
</feature>
<dbReference type="InterPro" id="IPR012677">
    <property type="entry name" value="Nucleotide-bd_a/b_plait_sf"/>
</dbReference>
<keyword evidence="2" id="KW-0963">Cytoplasm</keyword>
<dbReference type="PROSITE" id="PS50076">
    <property type="entry name" value="DNAJ_2"/>
    <property type="match status" value="1"/>
</dbReference>
<dbReference type="InterPro" id="IPR036869">
    <property type="entry name" value="J_dom_sf"/>
</dbReference>
<dbReference type="PANTHER" id="PTHR44313">
    <property type="entry name" value="DNAJ HOMOLOG SUBFAMILY C MEMBER 17"/>
    <property type="match status" value="1"/>
</dbReference>
<dbReference type="Proteomes" id="UP000201737">
    <property type="component" value="Segment"/>
</dbReference>
<dbReference type="InterPro" id="IPR000504">
    <property type="entry name" value="RRM_dom"/>
</dbReference>
<dbReference type="InterPro" id="IPR034254">
    <property type="entry name" value="DNAJC17_RRM"/>
</dbReference>
<dbReference type="SUPFAM" id="SSF46565">
    <property type="entry name" value="Chaperone J-domain"/>
    <property type="match status" value="1"/>
</dbReference>
<evidence type="ECO:0000256" key="4">
    <source>
        <dbReference type="SAM" id="Coils"/>
    </source>
</evidence>
<keyword evidence="4" id="KW-0175">Coiled coil</keyword>
<dbReference type="Pfam" id="PF00076">
    <property type="entry name" value="RRM_1"/>
    <property type="match status" value="1"/>
</dbReference>
<dbReference type="InterPro" id="IPR035979">
    <property type="entry name" value="RBD_domain_sf"/>
</dbReference>
<dbReference type="PANTHER" id="PTHR44313:SF1">
    <property type="entry name" value="DNAJ HOMOLOG SUBFAMILY C MEMBER 17"/>
    <property type="match status" value="1"/>
</dbReference>
<dbReference type="InterPro" id="IPR001623">
    <property type="entry name" value="DnaJ_domain"/>
</dbReference>
<dbReference type="GO" id="GO:0000390">
    <property type="term" value="P:spliceosomal complex disassembly"/>
    <property type="evidence" value="ECO:0007669"/>
    <property type="project" value="TreeGrafter"/>
</dbReference>
<dbReference type="RefSeq" id="YP_758341.1">
    <property type="nucleotide sequence ID" value="NC_008348.1"/>
</dbReference>
<dbReference type="OrthoDB" id="14628at10239"/>
<feature type="region of interest" description="Disordered" evidence="5">
    <location>
        <begin position="1"/>
        <end position="23"/>
    </location>
</feature>
<reference evidence="7 8" key="1">
    <citation type="journal article" date="2007" name="Virus Genes">
        <title>Genome sequence of Leucania seperata nucleopolyhedrovirus.</title>
        <authorList>
            <person name="Xiao H."/>
            <person name="Qi Y."/>
        </authorList>
    </citation>
    <scope>NUCLEOTIDE SEQUENCE [LARGE SCALE GENOMIC DNA]</scope>
    <source>
        <strain evidence="7 8">AH1</strain>
    </source>
</reference>